<dbReference type="AlphaFoldDB" id="A0A498RD61"/>
<comment type="subcellular location">
    <subcellularLocation>
        <location evidence="1">Membrane</location>
        <topology evidence="1">Multi-pass membrane protein</topology>
    </subcellularLocation>
</comment>
<evidence type="ECO:0000256" key="2">
    <source>
        <dbReference type="ARBA" id="ARBA00022692"/>
    </source>
</evidence>
<name>A0A498RD61_9FIRM</name>
<evidence type="ECO:0000313" key="6">
    <source>
        <dbReference type="EMBL" id="VBB08905.1"/>
    </source>
</evidence>
<sequence length="175" mass="18781">IIMAVVLILTAATIGQANPDTPLSSVQQIAQALVPFVGSFAGKVFFAVGVTSAALIAAIVVSLAMSWAFGEVLGVSCSLNCSWKQAPVFYSFYNGGIVIAALFVLLGLPLITLTIGVEVMNMFLLPIVLGFLLALGWKTLPEKYKLENWEKKVLLFIYILVCSLGIYTVVAQFMN</sequence>
<feature type="non-terminal residue" evidence="6">
    <location>
        <position position="1"/>
    </location>
</feature>
<evidence type="ECO:0000256" key="4">
    <source>
        <dbReference type="ARBA" id="ARBA00023136"/>
    </source>
</evidence>
<organism evidence="6 7">
    <name type="scientific">Lucifera butyrica</name>
    <dbReference type="NCBI Taxonomy" id="1351585"/>
    <lineage>
        <taxon>Bacteria</taxon>
        <taxon>Bacillati</taxon>
        <taxon>Bacillota</taxon>
        <taxon>Negativicutes</taxon>
        <taxon>Veillonellales</taxon>
        <taxon>Veillonellaceae</taxon>
        <taxon>Lucifera</taxon>
    </lineage>
</organism>
<dbReference type="InterPro" id="IPR001046">
    <property type="entry name" value="NRAMP_fam"/>
</dbReference>
<feature type="transmembrane region" description="Helical" evidence="5">
    <location>
        <begin position="43"/>
        <end position="69"/>
    </location>
</feature>
<keyword evidence="4 5" id="KW-0472">Membrane</keyword>
<dbReference type="EMBL" id="UPPP01000102">
    <property type="protein sequence ID" value="VBB08905.1"/>
    <property type="molecule type" value="Genomic_DNA"/>
</dbReference>
<dbReference type="Proteomes" id="UP000277811">
    <property type="component" value="Unassembled WGS sequence"/>
</dbReference>
<gene>
    <name evidence="6" type="ORF">LUCI_4188</name>
</gene>
<feature type="transmembrane region" description="Helical" evidence="5">
    <location>
        <begin position="90"/>
        <end position="111"/>
    </location>
</feature>
<accession>A0A498RD61</accession>
<keyword evidence="3 5" id="KW-1133">Transmembrane helix</keyword>
<feature type="transmembrane region" description="Helical" evidence="5">
    <location>
        <begin position="123"/>
        <end position="141"/>
    </location>
</feature>
<dbReference type="GO" id="GO:0016020">
    <property type="term" value="C:membrane"/>
    <property type="evidence" value="ECO:0007669"/>
    <property type="project" value="UniProtKB-SubCell"/>
</dbReference>
<evidence type="ECO:0000313" key="7">
    <source>
        <dbReference type="Proteomes" id="UP000277811"/>
    </source>
</evidence>
<keyword evidence="2 5" id="KW-0812">Transmembrane</keyword>
<evidence type="ECO:0000256" key="3">
    <source>
        <dbReference type="ARBA" id="ARBA00022989"/>
    </source>
</evidence>
<evidence type="ECO:0000256" key="5">
    <source>
        <dbReference type="SAM" id="Phobius"/>
    </source>
</evidence>
<reference evidence="6 7" key="1">
    <citation type="submission" date="2018-06" db="EMBL/GenBank/DDBJ databases">
        <authorList>
            <person name="Strepis N."/>
        </authorList>
    </citation>
    <scope>NUCLEOTIDE SEQUENCE [LARGE SCALE GENOMIC DNA]</scope>
    <source>
        <strain evidence="6">LUCI</strain>
    </source>
</reference>
<protein>
    <submittedName>
        <fullName evidence="6">Natural resistance-associated macrophage protein</fullName>
    </submittedName>
</protein>
<feature type="transmembrane region" description="Helical" evidence="5">
    <location>
        <begin position="153"/>
        <end position="174"/>
    </location>
</feature>
<dbReference type="RefSeq" id="WP_165866091.1">
    <property type="nucleotide sequence ID" value="NZ_UPPP01000102.1"/>
</dbReference>
<proteinExistence type="predicted"/>
<dbReference type="Pfam" id="PF01566">
    <property type="entry name" value="Nramp"/>
    <property type="match status" value="1"/>
</dbReference>
<evidence type="ECO:0000256" key="1">
    <source>
        <dbReference type="ARBA" id="ARBA00004141"/>
    </source>
</evidence>
<dbReference type="GO" id="GO:0046873">
    <property type="term" value="F:metal ion transmembrane transporter activity"/>
    <property type="evidence" value="ECO:0007669"/>
    <property type="project" value="InterPro"/>
</dbReference>
<keyword evidence="7" id="KW-1185">Reference proteome</keyword>